<evidence type="ECO:0000256" key="4">
    <source>
        <dbReference type="SAM" id="MobiDB-lite"/>
    </source>
</evidence>
<dbReference type="Gene3D" id="3.40.50.10490">
    <property type="entry name" value="Glucose-6-phosphate isomerase like protein, domain 1"/>
    <property type="match status" value="1"/>
</dbReference>
<dbReference type="SUPFAM" id="SSF46689">
    <property type="entry name" value="Homeodomain-like"/>
    <property type="match status" value="1"/>
</dbReference>
<dbReference type="InterPro" id="IPR036388">
    <property type="entry name" value="WH-like_DNA-bd_sf"/>
</dbReference>
<dbReference type="SUPFAM" id="SSF53697">
    <property type="entry name" value="SIS domain"/>
    <property type="match status" value="1"/>
</dbReference>
<dbReference type="PROSITE" id="PS51071">
    <property type="entry name" value="HTH_RPIR"/>
    <property type="match status" value="1"/>
</dbReference>
<dbReference type="Proteomes" id="UP000192582">
    <property type="component" value="Unassembled WGS sequence"/>
</dbReference>
<dbReference type="GO" id="GO:0097367">
    <property type="term" value="F:carbohydrate derivative binding"/>
    <property type="evidence" value="ECO:0007669"/>
    <property type="project" value="InterPro"/>
</dbReference>
<name>A0A1W1UFW6_9DEIO</name>
<dbReference type="GO" id="GO:0003700">
    <property type="term" value="F:DNA-binding transcription factor activity"/>
    <property type="evidence" value="ECO:0007669"/>
    <property type="project" value="InterPro"/>
</dbReference>
<feature type="compositionally biased region" description="Basic residues" evidence="4">
    <location>
        <begin position="298"/>
        <end position="307"/>
    </location>
</feature>
<evidence type="ECO:0000259" key="6">
    <source>
        <dbReference type="PROSITE" id="PS51464"/>
    </source>
</evidence>
<feature type="domain" description="SIS" evidence="6">
    <location>
        <begin position="133"/>
        <end position="273"/>
    </location>
</feature>
<dbReference type="AlphaFoldDB" id="A0A1W1UFW6"/>
<reference evidence="7 8" key="1">
    <citation type="submission" date="2017-04" db="EMBL/GenBank/DDBJ databases">
        <authorList>
            <person name="Afonso C.L."/>
            <person name="Miller P.J."/>
            <person name="Scott M.A."/>
            <person name="Spackman E."/>
            <person name="Goraichik I."/>
            <person name="Dimitrov K.M."/>
            <person name="Suarez D.L."/>
            <person name="Swayne D.E."/>
        </authorList>
    </citation>
    <scope>NUCLEOTIDE SEQUENCE [LARGE SCALE GENOMIC DNA]</scope>
    <source>
        <strain evidence="7 8">KR-140</strain>
    </source>
</reference>
<dbReference type="STRING" id="695939.SAMN00790413_05366"/>
<proteinExistence type="predicted"/>
<dbReference type="EMBL" id="FWWU01000004">
    <property type="protein sequence ID" value="SMB79923.1"/>
    <property type="molecule type" value="Genomic_DNA"/>
</dbReference>
<accession>A0A1W1UFW6</accession>
<evidence type="ECO:0000256" key="3">
    <source>
        <dbReference type="ARBA" id="ARBA00023163"/>
    </source>
</evidence>
<dbReference type="InterPro" id="IPR046348">
    <property type="entry name" value="SIS_dom_sf"/>
</dbReference>
<evidence type="ECO:0000259" key="5">
    <source>
        <dbReference type="PROSITE" id="PS51071"/>
    </source>
</evidence>
<evidence type="ECO:0000313" key="7">
    <source>
        <dbReference type="EMBL" id="SMB79923.1"/>
    </source>
</evidence>
<keyword evidence="2" id="KW-0238">DNA-binding</keyword>
<evidence type="ECO:0000256" key="1">
    <source>
        <dbReference type="ARBA" id="ARBA00023015"/>
    </source>
</evidence>
<dbReference type="InterPro" id="IPR001347">
    <property type="entry name" value="SIS_dom"/>
</dbReference>
<organism evidence="7 8">
    <name type="scientific">Deinococcus hopiensis KR-140</name>
    <dbReference type="NCBI Taxonomy" id="695939"/>
    <lineage>
        <taxon>Bacteria</taxon>
        <taxon>Thermotogati</taxon>
        <taxon>Deinococcota</taxon>
        <taxon>Deinococci</taxon>
        <taxon>Deinococcales</taxon>
        <taxon>Deinococcaceae</taxon>
        <taxon>Deinococcus</taxon>
    </lineage>
</organism>
<dbReference type="InterPro" id="IPR035472">
    <property type="entry name" value="RpiR-like_SIS"/>
</dbReference>
<dbReference type="Pfam" id="PF01418">
    <property type="entry name" value="HTH_6"/>
    <property type="match status" value="1"/>
</dbReference>
<protein>
    <submittedName>
        <fullName evidence="7">Transcriptional regulator, RpiR family</fullName>
    </submittedName>
</protein>
<keyword evidence="8" id="KW-1185">Reference proteome</keyword>
<dbReference type="Pfam" id="PF01380">
    <property type="entry name" value="SIS"/>
    <property type="match status" value="1"/>
</dbReference>
<dbReference type="RefSeq" id="WP_245808119.1">
    <property type="nucleotide sequence ID" value="NZ_FWWU01000004.1"/>
</dbReference>
<gene>
    <name evidence="7" type="ORF">SAMN00790413_05366</name>
</gene>
<dbReference type="GO" id="GO:1901135">
    <property type="term" value="P:carbohydrate derivative metabolic process"/>
    <property type="evidence" value="ECO:0007669"/>
    <property type="project" value="InterPro"/>
</dbReference>
<evidence type="ECO:0000313" key="8">
    <source>
        <dbReference type="Proteomes" id="UP000192582"/>
    </source>
</evidence>
<dbReference type="InterPro" id="IPR047640">
    <property type="entry name" value="RpiR-like"/>
</dbReference>
<dbReference type="Gene3D" id="1.10.10.10">
    <property type="entry name" value="Winged helix-like DNA-binding domain superfamily/Winged helix DNA-binding domain"/>
    <property type="match status" value="1"/>
</dbReference>
<dbReference type="GO" id="GO:0003677">
    <property type="term" value="F:DNA binding"/>
    <property type="evidence" value="ECO:0007669"/>
    <property type="project" value="UniProtKB-KW"/>
</dbReference>
<dbReference type="InterPro" id="IPR000281">
    <property type="entry name" value="HTH_RpiR"/>
</dbReference>
<feature type="region of interest" description="Disordered" evidence="4">
    <location>
        <begin position="285"/>
        <end position="307"/>
    </location>
</feature>
<keyword evidence="3" id="KW-0804">Transcription</keyword>
<dbReference type="PANTHER" id="PTHR30514">
    <property type="entry name" value="GLUCOKINASE"/>
    <property type="match status" value="1"/>
</dbReference>
<dbReference type="CDD" id="cd05013">
    <property type="entry name" value="SIS_RpiR"/>
    <property type="match status" value="1"/>
</dbReference>
<dbReference type="PANTHER" id="PTHR30514:SF1">
    <property type="entry name" value="HTH-TYPE TRANSCRIPTIONAL REGULATOR HEXR-RELATED"/>
    <property type="match status" value="1"/>
</dbReference>
<dbReference type="InterPro" id="IPR009057">
    <property type="entry name" value="Homeodomain-like_sf"/>
</dbReference>
<sequence length="307" mass="32744">MSEPPFPIPANLPPLLRRLHVMRGEAGAASARIIDQILQHPDEFLGWTIADVSAITHSSEATVVRLVQNLGFRSYQEFKLKLSRTLATGERGAPGQIEPHDSPDQVLGKVFGGAGQSLSDTLEHLDAGVFAQVVEVLAQARRAEFIGLGNSALVARDAQEQFLRLGGLGSAHTDPFAISQVCALLEPADVLVAVSYSGCTADIVRGAQLARGNGAAVVALTGLGRTPLTRLATQALHVAAPSSPYRPEYVTARLAQMCVVDALVASLHLLGEPFASRRVHKADAALRAQRDLPSTPRRTARRTRPDL</sequence>
<evidence type="ECO:0000256" key="2">
    <source>
        <dbReference type="ARBA" id="ARBA00023125"/>
    </source>
</evidence>
<dbReference type="PROSITE" id="PS51464">
    <property type="entry name" value="SIS"/>
    <property type="match status" value="1"/>
</dbReference>
<keyword evidence="1" id="KW-0805">Transcription regulation</keyword>
<feature type="domain" description="HTH rpiR-type" evidence="5">
    <location>
        <begin position="13"/>
        <end position="89"/>
    </location>
</feature>